<organism evidence="2 3">
    <name type="scientific">Mycena citricolor</name>
    <dbReference type="NCBI Taxonomy" id="2018698"/>
    <lineage>
        <taxon>Eukaryota</taxon>
        <taxon>Fungi</taxon>
        <taxon>Dikarya</taxon>
        <taxon>Basidiomycota</taxon>
        <taxon>Agaricomycotina</taxon>
        <taxon>Agaricomycetes</taxon>
        <taxon>Agaricomycetidae</taxon>
        <taxon>Agaricales</taxon>
        <taxon>Marasmiineae</taxon>
        <taxon>Mycenaceae</taxon>
        <taxon>Mycena</taxon>
    </lineage>
</organism>
<dbReference type="AlphaFoldDB" id="A0AAD2K0R7"/>
<sequence length="112" mass="12645">MFGRFRPDLFFRCDFSHERHDESTWECSMDGSRAVVSGSIRCEIPAHVLDGHVCVRMCLSRGAKIRANLVRWLIASSSTRANRPSRLSRSRKLCCGSSTASGRSDPRMDPKK</sequence>
<reference evidence="2" key="1">
    <citation type="submission" date="2023-11" db="EMBL/GenBank/DDBJ databases">
        <authorList>
            <person name="De Vega J J."/>
            <person name="De Vega J J."/>
        </authorList>
    </citation>
    <scope>NUCLEOTIDE SEQUENCE</scope>
</reference>
<dbReference type="Proteomes" id="UP001295794">
    <property type="component" value="Unassembled WGS sequence"/>
</dbReference>
<protein>
    <submittedName>
        <fullName evidence="2">Uncharacterized protein</fullName>
    </submittedName>
</protein>
<evidence type="ECO:0000313" key="3">
    <source>
        <dbReference type="Proteomes" id="UP001295794"/>
    </source>
</evidence>
<dbReference type="EMBL" id="CAVNYO010000169">
    <property type="protein sequence ID" value="CAK5270969.1"/>
    <property type="molecule type" value="Genomic_DNA"/>
</dbReference>
<keyword evidence="3" id="KW-1185">Reference proteome</keyword>
<accession>A0AAD2K0R7</accession>
<feature type="region of interest" description="Disordered" evidence="1">
    <location>
        <begin position="78"/>
        <end position="112"/>
    </location>
</feature>
<name>A0AAD2K0R7_9AGAR</name>
<evidence type="ECO:0000313" key="2">
    <source>
        <dbReference type="EMBL" id="CAK5270969.1"/>
    </source>
</evidence>
<gene>
    <name evidence="2" type="ORF">MYCIT1_LOCUS15799</name>
</gene>
<comment type="caution">
    <text evidence="2">The sequence shown here is derived from an EMBL/GenBank/DDBJ whole genome shotgun (WGS) entry which is preliminary data.</text>
</comment>
<proteinExistence type="predicted"/>
<evidence type="ECO:0000256" key="1">
    <source>
        <dbReference type="SAM" id="MobiDB-lite"/>
    </source>
</evidence>